<sequence length="191" mass="21808">MIIIRKATIDDLMGMQNANLHNLPENYHFKYYLYHCESWPQASYVATTKTYNGSERIVGYSLAKMDDDTTQGSEASLNGHITSLSVMRNYRKLGIAEKLMRQSLRALAETFGAKHVFLHVRQSNQAAIHLYKDSLQFDVKEIVSKYYGDGEDAYYMKKNLDVFIPDEIYDDDEDLLATALIADTSAIKISQ</sequence>
<dbReference type="GO" id="GO:1990189">
    <property type="term" value="F:protein N-terminal-serine acetyltransferase activity"/>
    <property type="evidence" value="ECO:0007669"/>
    <property type="project" value="TreeGrafter"/>
</dbReference>
<evidence type="ECO:0000259" key="4">
    <source>
        <dbReference type="PROSITE" id="PS51186"/>
    </source>
</evidence>
<dbReference type="InterPro" id="IPR016181">
    <property type="entry name" value="Acyl_CoA_acyltransferase"/>
</dbReference>
<evidence type="ECO:0000256" key="3">
    <source>
        <dbReference type="ARBA" id="ARBA00025786"/>
    </source>
</evidence>
<proteinExistence type="inferred from homology"/>
<dbReference type="OrthoDB" id="25586at2759"/>
<comment type="similarity">
    <text evidence="3">Belongs to the acetyltransferase family. ARD1 subfamily.</text>
</comment>
<dbReference type="GeneID" id="43583614"/>
<dbReference type="AlphaFoldDB" id="A0A5E8C2V8"/>
<dbReference type="GO" id="GO:1990190">
    <property type="term" value="F:protein-N-terminal-glutamate acetyltransferase activity"/>
    <property type="evidence" value="ECO:0007669"/>
    <property type="project" value="TreeGrafter"/>
</dbReference>
<dbReference type="PROSITE" id="PS51186">
    <property type="entry name" value="GNAT"/>
    <property type="match status" value="1"/>
</dbReference>
<keyword evidence="2" id="KW-0012">Acyltransferase</keyword>
<reference evidence="5 6" key="1">
    <citation type="submission" date="2019-09" db="EMBL/GenBank/DDBJ databases">
        <authorList>
            <person name="Brejova B."/>
        </authorList>
    </citation>
    <scope>NUCLEOTIDE SEQUENCE [LARGE SCALE GENOMIC DNA]</scope>
</reference>
<keyword evidence="1" id="KW-0808">Transferase</keyword>
<dbReference type="PANTHER" id="PTHR23091:SF4">
    <property type="entry name" value="N-TERMINAL AMINO-ACID N(ALPHA)-ACETYLTRANSFERASE NATA"/>
    <property type="match status" value="1"/>
</dbReference>
<protein>
    <recommendedName>
        <fullName evidence="4">N-acetyltransferase domain-containing protein</fullName>
    </recommendedName>
</protein>
<dbReference type="Gene3D" id="3.40.630.30">
    <property type="match status" value="1"/>
</dbReference>
<keyword evidence="6" id="KW-1185">Reference proteome</keyword>
<dbReference type="GO" id="GO:0031415">
    <property type="term" value="C:NatA complex"/>
    <property type="evidence" value="ECO:0007669"/>
    <property type="project" value="InterPro"/>
</dbReference>
<feature type="domain" description="N-acetyltransferase" evidence="4">
    <location>
        <begin position="2"/>
        <end position="161"/>
    </location>
</feature>
<dbReference type="InterPro" id="IPR045047">
    <property type="entry name" value="Ard1-like"/>
</dbReference>
<dbReference type="RefSeq" id="XP_031855405.1">
    <property type="nucleotide sequence ID" value="XM_031999514.1"/>
</dbReference>
<accession>A0A5E8C2V8</accession>
<dbReference type="EMBL" id="CABVLU010000004">
    <property type="protein sequence ID" value="VVT56088.1"/>
    <property type="molecule type" value="Genomic_DNA"/>
</dbReference>
<evidence type="ECO:0000256" key="2">
    <source>
        <dbReference type="ARBA" id="ARBA00023315"/>
    </source>
</evidence>
<name>A0A5E8C2V8_9ASCO</name>
<dbReference type="PANTHER" id="PTHR23091">
    <property type="entry name" value="N-TERMINAL ACETYLTRANSFERASE"/>
    <property type="match status" value="1"/>
</dbReference>
<dbReference type="InterPro" id="IPR000182">
    <property type="entry name" value="GNAT_dom"/>
</dbReference>
<evidence type="ECO:0000313" key="5">
    <source>
        <dbReference type="EMBL" id="VVT56088.1"/>
    </source>
</evidence>
<evidence type="ECO:0000256" key="1">
    <source>
        <dbReference type="ARBA" id="ARBA00022679"/>
    </source>
</evidence>
<gene>
    <name evidence="5" type="ORF">SAPINGB_P004799</name>
</gene>
<organism evidence="5 6">
    <name type="scientific">Magnusiomyces paraingens</name>
    <dbReference type="NCBI Taxonomy" id="2606893"/>
    <lineage>
        <taxon>Eukaryota</taxon>
        <taxon>Fungi</taxon>
        <taxon>Dikarya</taxon>
        <taxon>Ascomycota</taxon>
        <taxon>Saccharomycotina</taxon>
        <taxon>Dipodascomycetes</taxon>
        <taxon>Dipodascales</taxon>
        <taxon>Dipodascaceae</taxon>
        <taxon>Magnusiomyces</taxon>
    </lineage>
</organism>
<dbReference type="Proteomes" id="UP000398389">
    <property type="component" value="Unassembled WGS sequence"/>
</dbReference>
<dbReference type="CDD" id="cd04301">
    <property type="entry name" value="NAT_SF"/>
    <property type="match status" value="1"/>
</dbReference>
<evidence type="ECO:0000313" key="6">
    <source>
        <dbReference type="Proteomes" id="UP000398389"/>
    </source>
</evidence>
<dbReference type="SUPFAM" id="SSF55729">
    <property type="entry name" value="Acyl-CoA N-acyltransferases (Nat)"/>
    <property type="match status" value="1"/>
</dbReference>
<dbReference type="Pfam" id="PF00583">
    <property type="entry name" value="Acetyltransf_1"/>
    <property type="match status" value="1"/>
</dbReference>